<keyword evidence="4 9" id="KW-0418">Kinase</keyword>
<dbReference type="Proteomes" id="UP000245369">
    <property type="component" value="Chromosome"/>
</dbReference>
<evidence type="ECO:0000256" key="2">
    <source>
        <dbReference type="ARBA" id="ARBA00022679"/>
    </source>
</evidence>
<dbReference type="EMBL" id="CP029490">
    <property type="protein sequence ID" value="AWN21143.1"/>
    <property type="molecule type" value="Genomic_DNA"/>
</dbReference>
<feature type="domain" description="Four-carbon acid sugar kinase N-terminal" evidence="7">
    <location>
        <begin position="4"/>
        <end position="214"/>
    </location>
</feature>
<dbReference type="InterPro" id="IPR031475">
    <property type="entry name" value="NBD_C"/>
</dbReference>
<dbReference type="GeneID" id="93924295"/>
<dbReference type="GO" id="GO:0016301">
    <property type="term" value="F:kinase activity"/>
    <property type="evidence" value="ECO:0007669"/>
    <property type="project" value="UniProtKB-KW"/>
</dbReference>
<evidence type="ECO:0000256" key="4">
    <source>
        <dbReference type="ARBA" id="ARBA00022777"/>
    </source>
</evidence>
<comment type="similarity">
    <text evidence="1">Belongs to the four-carbon acid sugar kinase family.</text>
</comment>
<keyword evidence="5" id="KW-0067">ATP-binding</keyword>
<protein>
    <submittedName>
        <fullName evidence="9">Four-carbon acid sugar kinase family protein</fullName>
    </submittedName>
</protein>
<sequence>MVKLLVLADDFTGALDTGVQFSNLGVETLVTTQVQLEQVKIPLNLEVLVVDTETRHVSDTAAYDLIHKLVEFAHRKNIPNIYKKVDSALRGNVPSEIKALVDASASNHVAFLPAIPEMNRVVRDGILYIDGLPVSESIFSEDPYEPVKESNILTRLKGEAGLDGILVKQGDEFAAQDPFHIFDAETDQDLKAIGMVLKEKGLLLVTVGCAGFAKILSHLLFKPTVSARSIRLKSLVVICGSVNEVTKNQVDYAQKQGALRVSLNSQQLFNKGYWTSQEGKNILSDILTKPGNQLLIFETFSEEISQEIKELVRLGKLNSEQIRLDIGQTLGDLTQQILTQAPDRTLLLTGGDTLFQTMGVLKITDVKPIVEYEPGIVFSEIVWQGQPYQVLTKSGGFGKESLFIALNQEAKE</sequence>
<keyword evidence="3" id="KW-0547">Nucleotide-binding</keyword>
<evidence type="ECO:0000259" key="8">
    <source>
        <dbReference type="Pfam" id="PF17042"/>
    </source>
</evidence>
<evidence type="ECO:0000313" key="10">
    <source>
        <dbReference type="Proteomes" id="UP000245369"/>
    </source>
</evidence>
<dbReference type="Gene3D" id="3.40.980.20">
    <property type="entry name" value="Four-carbon acid sugar kinase, nucleotide binding domain"/>
    <property type="match status" value="1"/>
</dbReference>
<gene>
    <name evidence="9" type="ORF">DK182_07200</name>
</gene>
<organism evidence="9 10">
    <name type="scientific">Streptococcus sobrinus</name>
    <dbReference type="NCBI Taxonomy" id="1310"/>
    <lineage>
        <taxon>Bacteria</taxon>
        <taxon>Bacillati</taxon>
        <taxon>Bacillota</taxon>
        <taxon>Bacilli</taxon>
        <taxon>Lactobacillales</taxon>
        <taxon>Streptococcaceae</taxon>
        <taxon>Streptococcus</taxon>
    </lineage>
</organism>
<keyword evidence="6" id="KW-0119">Carbohydrate metabolism</keyword>
<accession>A0ABM6W6X9</accession>
<keyword evidence="10" id="KW-1185">Reference proteome</keyword>
<keyword evidence="2" id="KW-0808">Transferase</keyword>
<dbReference type="InterPro" id="IPR042213">
    <property type="entry name" value="NBD_C_sf"/>
</dbReference>
<evidence type="ECO:0000256" key="1">
    <source>
        <dbReference type="ARBA" id="ARBA00005715"/>
    </source>
</evidence>
<dbReference type="Gene3D" id="3.40.50.10840">
    <property type="entry name" value="Putative sugar-binding, N-terminal domain"/>
    <property type="match status" value="1"/>
</dbReference>
<dbReference type="Pfam" id="PF17042">
    <property type="entry name" value="NBD_C"/>
    <property type="match status" value="1"/>
</dbReference>
<dbReference type="InterPro" id="IPR010737">
    <property type="entry name" value="4-carb_acid_sugar_kinase_N"/>
</dbReference>
<evidence type="ECO:0000313" key="9">
    <source>
        <dbReference type="EMBL" id="AWN21143.1"/>
    </source>
</evidence>
<dbReference type="RefSeq" id="WP_028798410.1">
    <property type="nucleotide sequence ID" value="NZ_CP029490.1"/>
</dbReference>
<proteinExistence type="inferred from homology"/>
<dbReference type="InterPro" id="IPR037051">
    <property type="entry name" value="4-carb_acid_sugar_kinase_N_sf"/>
</dbReference>
<evidence type="ECO:0000259" key="7">
    <source>
        <dbReference type="Pfam" id="PF07005"/>
    </source>
</evidence>
<feature type="domain" description="Four-carbon acid sugar kinase nucleotide binding" evidence="8">
    <location>
        <begin position="236"/>
        <end position="403"/>
    </location>
</feature>
<name>A0ABM6W6X9_9STRE</name>
<reference evidence="9 10" key="1">
    <citation type="submission" date="2018-05" db="EMBL/GenBank/DDBJ databases">
        <title>Complete genome sequences of Streptococcus sobrinus.</title>
        <authorList>
            <person name="Sales M."/>
            <person name="Jensen P.A."/>
        </authorList>
    </citation>
    <scope>NUCLEOTIDE SEQUENCE [LARGE SCALE GENOMIC DNA]</scope>
    <source>
        <strain evidence="9 10">SL1</strain>
    </source>
</reference>
<evidence type="ECO:0000256" key="3">
    <source>
        <dbReference type="ARBA" id="ARBA00022741"/>
    </source>
</evidence>
<dbReference type="SUPFAM" id="SSF142764">
    <property type="entry name" value="YgbK-like"/>
    <property type="match status" value="1"/>
</dbReference>
<evidence type="ECO:0000256" key="5">
    <source>
        <dbReference type="ARBA" id="ARBA00022840"/>
    </source>
</evidence>
<evidence type="ECO:0000256" key="6">
    <source>
        <dbReference type="ARBA" id="ARBA00023277"/>
    </source>
</evidence>
<dbReference type="Pfam" id="PF07005">
    <property type="entry name" value="SBD_N"/>
    <property type="match status" value="1"/>
</dbReference>